<evidence type="ECO:0000313" key="4">
    <source>
        <dbReference type="EMBL" id="MCQ8239728.1"/>
    </source>
</evidence>
<dbReference type="PANTHER" id="PTHR43208:SF1">
    <property type="entry name" value="ABC TRANSPORTER SUBSTRATE-BINDING PROTEIN"/>
    <property type="match status" value="1"/>
</dbReference>
<gene>
    <name evidence="4" type="ORF">NFI88_02590</name>
</gene>
<evidence type="ECO:0000259" key="3">
    <source>
        <dbReference type="Pfam" id="PF02608"/>
    </source>
</evidence>
<accession>A0ABT1VVP6</accession>
<dbReference type="InterPro" id="IPR006311">
    <property type="entry name" value="TAT_signal"/>
</dbReference>
<dbReference type="RefSeq" id="WP_422918479.1">
    <property type="nucleotide sequence ID" value="NZ_JAMZEJ010000002.1"/>
</dbReference>
<dbReference type="InterPro" id="IPR052910">
    <property type="entry name" value="ABC-Purine-Binding"/>
</dbReference>
<dbReference type="Proteomes" id="UP001524547">
    <property type="component" value="Unassembled WGS sequence"/>
</dbReference>
<feature type="domain" description="ABC transporter substrate-binding protein PnrA-like" evidence="3">
    <location>
        <begin position="39"/>
        <end position="282"/>
    </location>
</feature>
<dbReference type="Pfam" id="PF02608">
    <property type="entry name" value="Bmp"/>
    <property type="match status" value="1"/>
</dbReference>
<dbReference type="PROSITE" id="PS51318">
    <property type="entry name" value="TAT"/>
    <property type="match status" value="1"/>
</dbReference>
<dbReference type="InterPro" id="IPR003760">
    <property type="entry name" value="PnrA-like"/>
</dbReference>
<comment type="caution">
    <text evidence="4">The sequence shown here is derived from an EMBL/GenBank/DDBJ whole genome shotgun (WGS) entry which is preliminary data.</text>
</comment>
<feature type="signal peptide" evidence="2">
    <location>
        <begin position="1"/>
        <end position="25"/>
    </location>
</feature>
<evidence type="ECO:0000256" key="2">
    <source>
        <dbReference type="SAM" id="SignalP"/>
    </source>
</evidence>
<keyword evidence="5" id="KW-1185">Reference proteome</keyword>
<dbReference type="Gene3D" id="3.40.50.2300">
    <property type="match status" value="2"/>
</dbReference>
<sequence length="363" mass="38954">MPILRRRSLLAAAAALSAMPRAVRAATPLAAVAEKDAVVAFGHIGPVSDGGWTFTHHQALLAAKKAFPAAKFLEVESIPVSADATRTFRQFVENGANIVFVTSEYGDLLSSVADDATDTAFLECNGHRQSDNESSYYIQHWMVSYVLGVAAGRMSKTGRLGFVGSFPVAAVYGCANAFLLGARSVAPHATMQVILINSWFDPQASSQAASALIQNGVDLLYTHLDDASCLQVAEKNNVKCATWNTDERRLGPNAYVSSLLLDWNGFCVDQIGRRLKGQWTGGPITLLPMGHGTDRDAWGATVPPEVGREADAVRARIMGGWNPFAGEIRDAAGTVRVTRGQSMTPMALYEWNWPVEGVSGLRG</sequence>
<dbReference type="EMBL" id="JAMZEJ010000002">
    <property type="protein sequence ID" value="MCQ8239728.1"/>
    <property type="molecule type" value="Genomic_DNA"/>
</dbReference>
<reference evidence="4 5" key="1">
    <citation type="submission" date="2022-06" db="EMBL/GenBank/DDBJ databases">
        <title>Rhizosaccharibacter gen. nov. sp. nov. KSS12, endophytic bacteria isolated from sugarcane.</title>
        <authorList>
            <person name="Pitiwittayakul N."/>
        </authorList>
    </citation>
    <scope>NUCLEOTIDE SEQUENCE [LARGE SCALE GENOMIC DNA]</scope>
    <source>
        <strain evidence="4 5">KSS12</strain>
    </source>
</reference>
<evidence type="ECO:0000313" key="5">
    <source>
        <dbReference type="Proteomes" id="UP001524547"/>
    </source>
</evidence>
<protein>
    <submittedName>
        <fullName evidence="4">BMP family ABC transporter substrate-binding protein</fullName>
    </submittedName>
</protein>
<feature type="chain" id="PRO_5046939779" evidence="2">
    <location>
        <begin position="26"/>
        <end position="363"/>
    </location>
</feature>
<name>A0ABT1VVP6_9PROT</name>
<dbReference type="CDD" id="cd19963">
    <property type="entry name" value="PBP1_BMP-like"/>
    <property type="match status" value="1"/>
</dbReference>
<evidence type="ECO:0000256" key="1">
    <source>
        <dbReference type="ARBA" id="ARBA00022729"/>
    </source>
</evidence>
<keyword evidence="1 2" id="KW-0732">Signal</keyword>
<dbReference type="PANTHER" id="PTHR43208">
    <property type="entry name" value="ABC TRANSPORTER SUBSTRATE-BINDING PROTEIN"/>
    <property type="match status" value="1"/>
</dbReference>
<proteinExistence type="predicted"/>
<organism evidence="4 5">
    <name type="scientific">Rhizosaccharibacter radicis</name>
    <dbReference type="NCBI Taxonomy" id="2782605"/>
    <lineage>
        <taxon>Bacteria</taxon>
        <taxon>Pseudomonadati</taxon>
        <taxon>Pseudomonadota</taxon>
        <taxon>Alphaproteobacteria</taxon>
        <taxon>Acetobacterales</taxon>
        <taxon>Acetobacteraceae</taxon>
        <taxon>Rhizosaccharibacter</taxon>
    </lineage>
</organism>